<accession>A0AAW1RV71</accession>
<keyword evidence="2" id="KW-0472">Membrane</keyword>
<reference evidence="3 4" key="1">
    <citation type="journal article" date="2024" name="Nat. Commun.">
        <title>Phylogenomics reveals the evolutionary origins of lichenization in chlorophyte algae.</title>
        <authorList>
            <person name="Puginier C."/>
            <person name="Libourel C."/>
            <person name="Otte J."/>
            <person name="Skaloud P."/>
            <person name="Haon M."/>
            <person name="Grisel S."/>
            <person name="Petersen M."/>
            <person name="Berrin J.G."/>
            <person name="Delaux P.M."/>
            <person name="Dal Grande F."/>
            <person name="Keller J."/>
        </authorList>
    </citation>
    <scope>NUCLEOTIDE SEQUENCE [LARGE SCALE GENOMIC DNA]</scope>
    <source>
        <strain evidence="3 4">SAG 245.80</strain>
    </source>
</reference>
<keyword evidence="2" id="KW-1133">Transmembrane helix</keyword>
<feature type="compositionally biased region" description="Low complexity" evidence="1">
    <location>
        <begin position="7"/>
        <end position="26"/>
    </location>
</feature>
<evidence type="ECO:0000313" key="3">
    <source>
        <dbReference type="EMBL" id="KAK9837343.1"/>
    </source>
</evidence>
<feature type="transmembrane region" description="Helical" evidence="2">
    <location>
        <begin position="451"/>
        <end position="473"/>
    </location>
</feature>
<dbReference type="Proteomes" id="UP001445335">
    <property type="component" value="Unassembled WGS sequence"/>
</dbReference>
<evidence type="ECO:0000256" key="2">
    <source>
        <dbReference type="SAM" id="Phobius"/>
    </source>
</evidence>
<evidence type="ECO:0000256" key="1">
    <source>
        <dbReference type="SAM" id="MobiDB-lite"/>
    </source>
</evidence>
<gene>
    <name evidence="3" type="ORF">WJX81_007641</name>
</gene>
<name>A0AAW1RV71_9CHLO</name>
<organism evidence="3 4">
    <name type="scientific">Elliptochloris bilobata</name>
    <dbReference type="NCBI Taxonomy" id="381761"/>
    <lineage>
        <taxon>Eukaryota</taxon>
        <taxon>Viridiplantae</taxon>
        <taxon>Chlorophyta</taxon>
        <taxon>core chlorophytes</taxon>
        <taxon>Trebouxiophyceae</taxon>
        <taxon>Trebouxiophyceae incertae sedis</taxon>
        <taxon>Elliptochloris clade</taxon>
        <taxon>Elliptochloris</taxon>
    </lineage>
</organism>
<keyword evidence="2" id="KW-0812">Transmembrane</keyword>
<feature type="transmembrane region" description="Helical" evidence="2">
    <location>
        <begin position="485"/>
        <end position="505"/>
    </location>
</feature>
<keyword evidence="4" id="KW-1185">Reference proteome</keyword>
<feature type="region of interest" description="Disordered" evidence="1">
    <location>
        <begin position="189"/>
        <end position="219"/>
    </location>
</feature>
<feature type="region of interest" description="Disordered" evidence="1">
    <location>
        <begin position="1"/>
        <end position="33"/>
    </location>
</feature>
<proteinExistence type="predicted"/>
<feature type="transmembrane region" description="Helical" evidence="2">
    <location>
        <begin position="525"/>
        <end position="547"/>
    </location>
</feature>
<dbReference type="EMBL" id="JALJOU010000022">
    <property type="protein sequence ID" value="KAK9837343.1"/>
    <property type="molecule type" value="Genomic_DNA"/>
</dbReference>
<feature type="transmembrane region" description="Helical" evidence="2">
    <location>
        <begin position="410"/>
        <end position="430"/>
    </location>
</feature>
<evidence type="ECO:0000313" key="4">
    <source>
        <dbReference type="Proteomes" id="UP001445335"/>
    </source>
</evidence>
<sequence>MTPQLGRPPAFRARAPPTLHLDAPQPAAQPSPVPVMTPNPLFLEPDVASFAPLREGATPRSGDNLGFPDPTLNHGRGAAPRAWDAALLFSAAAVTPGGCGWRSGAFVAPFGCAAAPGQGVSPTEAPHARRSHPGPLEASLSGLSAAAAAVMATAERLRALEAHVGVSMGRAADALAALARKRAGIRARQGVRVAEQAPEAAQATHGPAPGDGAQQHATSELRARLEGDAAEATARATAAEAAQEGLRLRLEEAAAAARHQAALAARAEGQLAGLRVAAAAAASEAEQAKAEAARLRGGVAAALRALDNALDRMHAERALAAQTTAALAAALAQATRHTRRLDRMEPVLTFPNARDEAAFLLFMANNARLSSARARCFTALVWILNLSHFFPNYWRAPYSRTPVHILRFTLLFAAYVTVISDQLRTALYLFQAKQASIRSLVKQERKLLGCALVVGVCCLVVVTLVSMLITNYVNLFNQVRVTESLKLAGLTYLCFAFQVASVTLFKPRLGISVGQALLRSPTGAFAVDLALGTLVAFALPLVLATVWEARMRAWFLSTHRRPHTCLGRFWACVASVALASDALTWQLAAEGTSGDPAGQTAKGRDCPDTGDACDRLANGLASCKHGGAATNRASSVCH</sequence>
<dbReference type="AlphaFoldDB" id="A0AAW1RV71"/>
<comment type="caution">
    <text evidence="3">The sequence shown here is derived from an EMBL/GenBank/DDBJ whole genome shotgun (WGS) entry which is preliminary data.</text>
</comment>
<protein>
    <submittedName>
        <fullName evidence="3">Uncharacterized protein</fullName>
    </submittedName>
</protein>